<dbReference type="CDD" id="cd00067">
    <property type="entry name" value="GAL4"/>
    <property type="match status" value="1"/>
</dbReference>
<dbReference type="AlphaFoldDB" id="A0A093XJ58"/>
<name>A0A093XJ58_TALMA</name>
<feature type="domain" description="Zn(2)-C6 fungal-type" evidence="7">
    <location>
        <begin position="6"/>
        <end position="36"/>
    </location>
</feature>
<keyword evidence="2" id="KW-0479">Metal-binding</keyword>
<dbReference type="GO" id="GO:0008270">
    <property type="term" value="F:zinc ion binding"/>
    <property type="evidence" value="ECO:0007669"/>
    <property type="project" value="InterPro"/>
</dbReference>
<evidence type="ECO:0000256" key="1">
    <source>
        <dbReference type="ARBA" id="ARBA00004123"/>
    </source>
</evidence>
<dbReference type="PROSITE" id="PS00463">
    <property type="entry name" value="ZN2_CY6_FUNGAL_1"/>
    <property type="match status" value="1"/>
</dbReference>
<dbReference type="GO" id="GO:0005634">
    <property type="term" value="C:nucleus"/>
    <property type="evidence" value="ECO:0007669"/>
    <property type="project" value="UniProtKB-SubCell"/>
</dbReference>
<dbReference type="Pfam" id="PF00172">
    <property type="entry name" value="Zn_clus"/>
    <property type="match status" value="1"/>
</dbReference>
<dbReference type="EMBL" id="JPOX01000024">
    <property type="protein sequence ID" value="KFX45268.1"/>
    <property type="molecule type" value="Genomic_DNA"/>
</dbReference>
<accession>A0A093XJ58</accession>
<dbReference type="SUPFAM" id="SSF57701">
    <property type="entry name" value="Zn2/Cys6 DNA-binding domain"/>
    <property type="match status" value="1"/>
</dbReference>
<dbReference type="GO" id="GO:0000981">
    <property type="term" value="F:DNA-binding transcription factor activity, RNA polymerase II-specific"/>
    <property type="evidence" value="ECO:0007669"/>
    <property type="project" value="InterPro"/>
</dbReference>
<evidence type="ECO:0000256" key="4">
    <source>
        <dbReference type="ARBA" id="ARBA00023125"/>
    </source>
</evidence>
<dbReference type="PROSITE" id="PS50048">
    <property type="entry name" value="ZN2_CY6_FUNGAL_2"/>
    <property type="match status" value="1"/>
</dbReference>
<comment type="caution">
    <text evidence="8">The sequence shown here is derived from an EMBL/GenBank/DDBJ whole genome shotgun (WGS) entry which is preliminary data.</text>
</comment>
<dbReference type="SMART" id="SM00066">
    <property type="entry name" value="GAL4"/>
    <property type="match status" value="1"/>
</dbReference>
<proteinExistence type="predicted"/>
<keyword evidence="3" id="KW-0805">Transcription regulation</keyword>
<evidence type="ECO:0000256" key="2">
    <source>
        <dbReference type="ARBA" id="ARBA00022723"/>
    </source>
</evidence>
<keyword evidence="6" id="KW-0539">Nucleus</keyword>
<dbReference type="Gene3D" id="4.10.240.10">
    <property type="entry name" value="Zn(2)-C6 fungal-type DNA-binding domain"/>
    <property type="match status" value="1"/>
</dbReference>
<gene>
    <name evidence="8" type="ORF">GQ26_0241120</name>
</gene>
<evidence type="ECO:0000256" key="6">
    <source>
        <dbReference type="ARBA" id="ARBA00023242"/>
    </source>
</evidence>
<evidence type="ECO:0000256" key="3">
    <source>
        <dbReference type="ARBA" id="ARBA00023015"/>
    </source>
</evidence>
<dbReference type="HOGENOM" id="CLU_051238_0_0_1"/>
<sequence length="437" mass="49826">MLAQSACLKCSERKKKCDKAYPVCGQCERLLFRCYYRATALPAGKTNIIQAESISYVYQPSNEETLANDLIHLQSILGPAYISRLNTIVLNHRQIIIHLATAFLASCPRWMPIIQQYTFQQICEYDIPQTSQGPVLLLLTMCMLTRPLMSKGHNNQPDALRESMYTTVKRLFWEPGTIHEAATTIIKAGLFLSIYEYGHGMLNPSYMTMNPINIDEAELMNNDRLELELESAKSYLSIDSHYFAYHLQARAAIWLELVLRVVRDPNAITAAGRLRFQAVDRGLLRYLTIILGLGMGTCCEAIAIGLNAFVHLHRGRLKLSNSFHFSEQDKLESSRALETMLRILSDFFDDQLFKNPGFIIASPTDDNGIFRETFPYFVHMTYVILLELKEHGRFEQLPTSSEAPPLEKEVEALWSILNFAAEHWQIARDFMSVLGQP</sequence>
<reference evidence="8" key="1">
    <citation type="journal article" date="2014" name="PLoS Genet.">
        <title>Signature Gene Expression Reveals Novel Clues to the Molecular Mechanisms of Dimorphic Transition in Penicillium marneffei.</title>
        <authorList>
            <person name="Yang E."/>
            <person name="Wang G."/>
            <person name="Cai J."/>
            <person name="Woo P.C."/>
            <person name="Lau S.K."/>
            <person name="Yuen K.-Y."/>
            <person name="Chow W.-N."/>
            <person name="Lin X."/>
        </authorList>
    </citation>
    <scope>NUCLEOTIDE SEQUENCE [LARGE SCALE GENOMIC DNA]</scope>
    <source>
        <strain evidence="8">PM1</strain>
    </source>
</reference>
<dbReference type="PANTHER" id="PTHR47338:SF20">
    <property type="entry name" value="ZN(II)2CYS6 TRANSCRIPTION FACTOR (EUROFUNG)"/>
    <property type="match status" value="1"/>
</dbReference>
<keyword evidence="4" id="KW-0238">DNA-binding</keyword>
<comment type="subcellular location">
    <subcellularLocation>
        <location evidence="1">Nucleus</location>
    </subcellularLocation>
</comment>
<organism evidence="8">
    <name type="scientific">Talaromyces marneffei PM1</name>
    <dbReference type="NCBI Taxonomy" id="1077442"/>
    <lineage>
        <taxon>Eukaryota</taxon>
        <taxon>Fungi</taxon>
        <taxon>Dikarya</taxon>
        <taxon>Ascomycota</taxon>
        <taxon>Pezizomycotina</taxon>
        <taxon>Eurotiomycetes</taxon>
        <taxon>Eurotiomycetidae</taxon>
        <taxon>Eurotiales</taxon>
        <taxon>Trichocomaceae</taxon>
        <taxon>Talaromyces</taxon>
        <taxon>Talaromyces sect. Talaromyces</taxon>
    </lineage>
</organism>
<dbReference type="InterPro" id="IPR036864">
    <property type="entry name" value="Zn2-C6_fun-type_DNA-bd_sf"/>
</dbReference>
<evidence type="ECO:0000259" key="7">
    <source>
        <dbReference type="PROSITE" id="PS50048"/>
    </source>
</evidence>
<protein>
    <submittedName>
        <fullName evidence="8">Quinic acid utilization activator</fullName>
    </submittedName>
</protein>
<dbReference type="InterPro" id="IPR001138">
    <property type="entry name" value="Zn2Cys6_DnaBD"/>
</dbReference>
<keyword evidence="5" id="KW-0804">Transcription</keyword>
<evidence type="ECO:0000256" key="5">
    <source>
        <dbReference type="ARBA" id="ARBA00023163"/>
    </source>
</evidence>
<dbReference type="InterPro" id="IPR050815">
    <property type="entry name" value="TF_fung"/>
</dbReference>
<dbReference type="GO" id="GO:0003677">
    <property type="term" value="F:DNA binding"/>
    <property type="evidence" value="ECO:0007669"/>
    <property type="project" value="UniProtKB-KW"/>
</dbReference>
<evidence type="ECO:0000313" key="8">
    <source>
        <dbReference type="EMBL" id="KFX45268.1"/>
    </source>
</evidence>
<dbReference type="PANTHER" id="PTHR47338">
    <property type="entry name" value="ZN(II)2CYS6 TRANSCRIPTION FACTOR (EUROFUNG)-RELATED"/>
    <property type="match status" value="1"/>
</dbReference>